<dbReference type="GO" id="GO:0045259">
    <property type="term" value="C:proton-transporting ATP synthase complex"/>
    <property type="evidence" value="ECO:0007669"/>
    <property type="project" value="UniProtKB-KW"/>
</dbReference>
<evidence type="ECO:0000256" key="3">
    <source>
        <dbReference type="ARBA" id="ARBA00022781"/>
    </source>
</evidence>
<sequence length="177" mass="19566">MSELITVARPYAKAAFDFAAEQHDIEHWQQMLTFAAQVSCNNQMATQLTADIKPDALAQLFISVCGDVLNEPCQNLIKIMAENHRLALLPQVVALFSRYSAQRNAVAEVDVISATELTPAQKDKIVTAVEKRLSRKVELICHIDKSIISGFIIRAGDMVIDSSIKGRLQQLTDALQS</sequence>
<keyword evidence="4 8" id="KW-0406">Ion transport</keyword>
<dbReference type="PRINTS" id="PR00125">
    <property type="entry name" value="ATPASEDELTA"/>
</dbReference>
<gene>
    <name evidence="8 9" type="primary">atpH</name>
    <name evidence="9" type="ORF">O970_00555</name>
</gene>
<evidence type="ECO:0000256" key="7">
    <source>
        <dbReference type="ARBA" id="ARBA00023310"/>
    </source>
</evidence>
<dbReference type="InterPro" id="IPR026015">
    <property type="entry name" value="ATP_synth_OSCP/delta_N_sf"/>
</dbReference>
<keyword evidence="2 8" id="KW-0813">Transport</keyword>
<evidence type="ECO:0000256" key="6">
    <source>
        <dbReference type="ARBA" id="ARBA00023196"/>
    </source>
</evidence>
<evidence type="ECO:0000313" key="9">
    <source>
        <dbReference type="EMBL" id="TEA28107.1"/>
    </source>
</evidence>
<comment type="function">
    <text evidence="8">F(1)F(0) ATP synthase produces ATP from ADP in the presence of a proton or sodium gradient. F-type ATPases consist of two structural domains, F(1) containing the extramembraneous catalytic core and F(0) containing the membrane proton channel, linked together by a central stalk and a peripheral stalk. During catalysis, ATP synthesis in the catalytic domain of F(1) is coupled via a rotary mechanism of the central stalk subunits to proton translocation.</text>
</comment>
<keyword evidence="5 8" id="KW-0472">Membrane</keyword>
<evidence type="ECO:0000256" key="2">
    <source>
        <dbReference type="ARBA" id="ARBA00022448"/>
    </source>
</evidence>
<dbReference type="GO" id="GO:0046933">
    <property type="term" value="F:proton-transporting ATP synthase activity, rotational mechanism"/>
    <property type="evidence" value="ECO:0007669"/>
    <property type="project" value="UniProtKB-UniRule"/>
</dbReference>
<dbReference type="PROSITE" id="PS00389">
    <property type="entry name" value="ATPASE_DELTA"/>
    <property type="match status" value="1"/>
</dbReference>
<evidence type="ECO:0000313" key="10">
    <source>
        <dbReference type="Proteomes" id="UP000506160"/>
    </source>
</evidence>
<keyword evidence="7 8" id="KW-0066">ATP synthesis</keyword>
<protein>
    <recommendedName>
        <fullName evidence="8">ATP synthase subunit delta</fullName>
    </recommendedName>
    <alternativeName>
        <fullName evidence="8">ATP synthase F(1) sector subunit delta</fullName>
    </alternativeName>
    <alternativeName>
        <fullName evidence="8">F-type ATPase subunit delta</fullName>
        <shortName evidence="8">F-ATPase subunit delta</shortName>
    </alternativeName>
</protein>
<dbReference type="InterPro" id="IPR000711">
    <property type="entry name" value="ATPase_OSCP/dsu"/>
</dbReference>
<organism evidence="9 10">
    <name type="scientific">Candidatus Schmidhempelia bombi str. Bimp</name>
    <dbReference type="NCBI Taxonomy" id="1387197"/>
    <lineage>
        <taxon>Bacteria</taxon>
        <taxon>Pseudomonadati</taxon>
        <taxon>Pseudomonadota</taxon>
        <taxon>Gammaproteobacteria</taxon>
        <taxon>Orbales</taxon>
        <taxon>Orbaceae</taxon>
        <taxon>Candidatus Schmidhempelia</taxon>
    </lineage>
</organism>
<evidence type="ECO:0000256" key="1">
    <source>
        <dbReference type="ARBA" id="ARBA00004370"/>
    </source>
</evidence>
<keyword evidence="8" id="KW-1003">Cell membrane</keyword>
<dbReference type="HAMAP" id="MF_01416">
    <property type="entry name" value="ATP_synth_delta_bact"/>
    <property type="match status" value="1"/>
</dbReference>
<keyword evidence="10" id="KW-1185">Reference proteome</keyword>
<dbReference type="Proteomes" id="UP000506160">
    <property type="component" value="Unassembled WGS sequence"/>
</dbReference>
<keyword evidence="3 8" id="KW-0375">Hydrogen ion transport</keyword>
<dbReference type="EMBL" id="AWGA01000008">
    <property type="protein sequence ID" value="TEA28107.1"/>
    <property type="molecule type" value="Genomic_DNA"/>
</dbReference>
<keyword evidence="6 8" id="KW-0139">CF(1)</keyword>
<dbReference type="NCBIfam" id="TIGR01145">
    <property type="entry name" value="ATP_synt_delta"/>
    <property type="match status" value="1"/>
</dbReference>
<dbReference type="GO" id="GO:0005886">
    <property type="term" value="C:plasma membrane"/>
    <property type="evidence" value="ECO:0007669"/>
    <property type="project" value="UniProtKB-SubCell"/>
</dbReference>
<dbReference type="AlphaFoldDB" id="A0AB94IF19"/>
<dbReference type="PANTHER" id="PTHR11910">
    <property type="entry name" value="ATP SYNTHASE DELTA CHAIN"/>
    <property type="match status" value="1"/>
</dbReference>
<evidence type="ECO:0000256" key="4">
    <source>
        <dbReference type="ARBA" id="ARBA00023065"/>
    </source>
</evidence>
<comment type="caution">
    <text evidence="9">The sequence shown here is derived from an EMBL/GenBank/DDBJ whole genome shotgun (WGS) entry which is preliminary data.</text>
</comment>
<dbReference type="SUPFAM" id="SSF47928">
    <property type="entry name" value="N-terminal domain of the delta subunit of the F1F0-ATP synthase"/>
    <property type="match status" value="1"/>
</dbReference>
<dbReference type="Gene3D" id="1.10.520.20">
    <property type="entry name" value="N-terminal domain of the delta subunit of the F1F0-ATP synthase"/>
    <property type="match status" value="1"/>
</dbReference>
<proteinExistence type="inferred from homology"/>
<evidence type="ECO:0000256" key="8">
    <source>
        <dbReference type="HAMAP-Rule" id="MF_01416"/>
    </source>
</evidence>
<dbReference type="NCBIfam" id="NF004402">
    <property type="entry name" value="PRK05758.2-2"/>
    <property type="match status" value="1"/>
</dbReference>
<evidence type="ECO:0000256" key="5">
    <source>
        <dbReference type="ARBA" id="ARBA00023136"/>
    </source>
</evidence>
<dbReference type="NCBIfam" id="NF004404">
    <property type="entry name" value="PRK05758.2-5"/>
    <property type="match status" value="1"/>
</dbReference>
<dbReference type="Pfam" id="PF00213">
    <property type="entry name" value="OSCP"/>
    <property type="match status" value="1"/>
</dbReference>
<name>A0AB94IF19_9GAMM</name>
<comment type="similarity">
    <text evidence="8">Belongs to the ATPase delta chain family.</text>
</comment>
<dbReference type="InterPro" id="IPR020781">
    <property type="entry name" value="ATPase_OSCP/d_CS"/>
</dbReference>
<dbReference type="RefSeq" id="WP_024495250.1">
    <property type="nucleotide sequence ID" value="NZ_AWGA01000008.1"/>
</dbReference>
<accession>A0AB94IF19</accession>
<comment type="subcellular location">
    <subcellularLocation>
        <location evidence="8">Cell membrane</location>
        <topology evidence="8">Peripheral membrane protein</topology>
    </subcellularLocation>
    <subcellularLocation>
        <location evidence="1">Membrane</location>
    </subcellularLocation>
</comment>
<reference evidence="9 10" key="1">
    <citation type="journal article" date="2014" name="Appl. Environ. Microbiol.">
        <title>Genomic features of a bumble bee symbiont reflect its host environment.</title>
        <authorList>
            <person name="Martinson V.G."/>
            <person name="Magoc T."/>
            <person name="Koch H."/>
            <person name="Salzberg S.L."/>
            <person name="Moran N.A."/>
        </authorList>
    </citation>
    <scope>NUCLEOTIDE SEQUENCE [LARGE SCALE GENOMIC DNA]</scope>
    <source>
        <strain evidence="9 10">Bimp</strain>
    </source>
</reference>
<comment type="function">
    <text evidence="8">This protein is part of the stalk that links CF(0) to CF(1). It either transmits conformational changes from CF(0) to CF(1) or is implicated in proton conduction.</text>
</comment>